<reference evidence="2" key="1">
    <citation type="submission" date="2024-05" db="EMBL/GenBank/DDBJ databases">
        <authorList>
            <person name="Kim S."/>
            <person name="Heo J."/>
            <person name="Choi H."/>
            <person name="Choi Y."/>
            <person name="Kwon S.-W."/>
            <person name="Kim Y."/>
        </authorList>
    </citation>
    <scope>NUCLEOTIDE SEQUENCE</scope>
    <source>
        <strain evidence="2">KACC 23698</strain>
    </source>
</reference>
<keyword evidence="1" id="KW-0812">Transmembrane</keyword>
<feature type="transmembrane region" description="Helical" evidence="1">
    <location>
        <begin position="52"/>
        <end position="70"/>
    </location>
</feature>
<sequence length="129" mass="13801">MFASVSARDLIAAAGAYDLAFALFHLGFPLIFRWRSRLGKLDPVNRAVVQTLNLMLVFVFAGAGAGLAAKPEVIAADPLGRGLLFLGAGFWLVRAALQPVMFGLRHWASKLIFLVFLAGAALHAAPAWP</sequence>
<organism evidence="2">
    <name type="scientific">Alsobacter sp. KACC 23698</name>
    <dbReference type="NCBI Taxonomy" id="3149229"/>
    <lineage>
        <taxon>Bacteria</taxon>
        <taxon>Pseudomonadati</taxon>
        <taxon>Pseudomonadota</taxon>
        <taxon>Alphaproteobacteria</taxon>
        <taxon>Hyphomicrobiales</taxon>
        <taxon>Alsobacteraceae</taxon>
        <taxon>Alsobacter</taxon>
    </lineage>
</organism>
<dbReference type="AlphaFoldDB" id="A0AAU7JI81"/>
<gene>
    <name evidence="2" type="ORF">ABEG18_04745</name>
</gene>
<keyword evidence="1" id="KW-1133">Transmembrane helix</keyword>
<protein>
    <submittedName>
        <fullName evidence="2">Uncharacterized protein</fullName>
    </submittedName>
</protein>
<dbReference type="EMBL" id="CP157484">
    <property type="protein sequence ID" value="XBO40093.1"/>
    <property type="molecule type" value="Genomic_DNA"/>
</dbReference>
<name>A0AAU7JI81_9HYPH</name>
<evidence type="ECO:0000313" key="2">
    <source>
        <dbReference type="EMBL" id="XBO40093.1"/>
    </source>
</evidence>
<feature type="transmembrane region" description="Helical" evidence="1">
    <location>
        <begin position="12"/>
        <end position="32"/>
    </location>
</feature>
<feature type="transmembrane region" description="Helical" evidence="1">
    <location>
        <begin position="111"/>
        <end position="128"/>
    </location>
</feature>
<proteinExistence type="predicted"/>
<feature type="transmembrane region" description="Helical" evidence="1">
    <location>
        <begin position="82"/>
        <end position="104"/>
    </location>
</feature>
<evidence type="ECO:0000256" key="1">
    <source>
        <dbReference type="SAM" id="Phobius"/>
    </source>
</evidence>
<keyword evidence="1" id="KW-0472">Membrane</keyword>
<dbReference type="RefSeq" id="WP_406856947.1">
    <property type="nucleotide sequence ID" value="NZ_CP157484.1"/>
</dbReference>
<accession>A0AAU7JI81</accession>